<evidence type="ECO:0000256" key="1">
    <source>
        <dbReference type="SAM" id="MobiDB-lite"/>
    </source>
</evidence>
<feature type="region of interest" description="Disordered" evidence="1">
    <location>
        <begin position="210"/>
        <end position="246"/>
    </location>
</feature>
<feature type="region of interest" description="Disordered" evidence="1">
    <location>
        <begin position="314"/>
        <end position="404"/>
    </location>
</feature>
<gene>
    <name evidence="2" type="ORF">KUF71_009631</name>
</gene>
<feature type="compositionally biased region" description="Low complexity" evidence="1">
    <location>
        <begin position="382"/>
        <end position="404"/>
    </location>
</feature>
<organism evidence="2 3">
    <name type="scientific">Frankliniella fusca</name>
    <dbReference type="NCBI Taxonomy" id="407009"/>
    <lineage>
        <taxon>Eukaryota</taxon>
        <taxon>Metazoa</taxon>
        <taxon>Ecdysozoa</taxon>
        <taxon>Arthropoda</taxon>
        <taxon>Hexapoda</taxon>
        <taxon>Insecta</taxon>
        <taxon>Pterygota</taxon>
        <taxon>Neoptera</taxon>
        <taxon>Paraneoptera</taxon>
        <taxon>Thysanoptera</taxon>
        <taxon>Terebrantia</taxon>
        <taxon>Thripoidea</taxon>
        <taxon>Thripidae</taxon>
        <taxon>Frankliniella</taxon>
    </lineage>
</organism>
<keyword evidence="3" id="KW-1185">Reference proteome</keyword>
<reference evidence="2" key="2">
    <citation type="journal article" date="2023" name="BMC Genomics">
        <title>Pest status, molecular evolution, and epigenetic factors derived from the genome assembly of Frankliniella fusca, a thysanopteran phytovirus vector.</title>
        <authorList>
            <person name="Catto M.A."/>
            <person name="Labadie P.E."/>
            <person name="Jacobson A.L."/>
            <person name="Kennedy G.G."/>
            <person name="Srinivasan R."/>
            <person name="Hunt B.G."/>
        </authorList>
    </citation>
    <scope>NUCLEOTIDE SEQUENCE</scope>
    <source>
        <strain evidence="2">PL_HMW_Pooled</strain>
    </source>
</reference>
<comment type="caution">
    <text evidence="2">The sequence shown here is derived from an EMBL/GenBank/DDBJ whole genome shotgun (WGS) entry which is preliminary data.</text>
</comment>
<proteinExistence type="predicted"/>
<evidence type="ECO:0000313" key="2">
    <source>
        <dbReference type="EMBL" id="KAK3920344.1"/>
    </source>
</evidence>
<sequence length="523" mass="52539">MEPDVDELRGVRGVDHARHVRGRVRDERQEHPAAGLLLYVQHKRLDAVGVLTAEALIHVLLHAPQHVGVLLVAEVHPGPAHRAHDVPQHDRPLARLTDHRVQQHDRAVPRVLGEQVHPEHPGDELALPHDDAVVRGRLAQDLEHDERDGARGRVVRVAQAVDVLVQRPAELLGGQVGAPHVHQLLAGVPGLGVPGGVGLGRVRAVEQQAHGAAAAPLEAPARHGGEGGGVGAHPGDDAAQEAADAPHRARALVGLPVLAPALPAAVGDTRRGRAGRRRLPRGSSWTCRGALLSLHRRRAAASSGIVSTAAANSASASSSPSSATTPTTPCQPGGLLLGAAGGVVRPSPHPGGSVAPADGDGGGLPGPGPGPGPGGRVAAARSDASQPAGSSAPSWSPASCWPSTASPHPWVQPLLADPAQRGRHMVLGPAGAGAGAEAGWSFACAGPGLGERLGGGSPSSESSTSSMVVDEGLGRYGVCAAAAEVVVEAVTAAAAGDVGDGEAEAGAGAAEVTVDPACTRSTT</sequence>
<dbReference type="Proteomes" id="UP001219518">
    <property type="component" value="Unassembled WGS sequence"/>
</dbReference>
<feature type="compositionally biased region" description="Low complexity" evidence="1">
    <location>
        <begin position="504"/>
        <end position="514"/>
    </location>
</feature>
<feature type="region of interest" description="Disordered" evidence="1">
    <location>
        <begin position="501"/>
        <end position="523"/>
    </location>
</feature>
<dbReference type="AlphaFoldDB" id="A0AAE1LIW8"/>
<name>A0AAE1LIW8_9NEOP</name>
<evidence type="ECO:0000313" key="3">
    <source>
        <dbReference type="Proteomes" id="UP001219518"/>
    </source>
</evidence>
<protein>
    <submittedName>
        <fullName evidence="2">Protein piccolo</fullName>
    </submittedName>
</protein>
<reference evidence="2" key="1">
    <citation type="submission" date="2021-07" db="EMBL/GenBank/DDBJ databases">
        <authorList>
            <person name="Catto M.A."/>
            <person name="Jacobson A."/>
            <person name="Kennedy G."/>
            <person name="Labadie P."/>
            <person name="Hunt B.G."/>
            <person name="Srinivasan R."/>
        </authorList>
    </citation>
    <scope>NUCLEOTIDE SEQUENCE</scope>
    <source>
        <strain evidence="2">PL_HMW_Pooled</strain>
        <tissue evidence="2">Head</tissue>
    </source>
</reference>
<feature type="compositionally biased region" description="Low complexity" evidence="1">
    <location>
        <begin position="314"/>
        <end position="334"/>
    </location>
</feature>
<feature type="compositionally biased region" description="Low complexity" evidence="1">
    <location>
        <begin position="210"/>
        <end position="219"/>
    </location>
</feature>
<dbReference type="EMBL" id="JAHWGI010000994">
    <property type="protein sequence ID" value="KAK3920344.1"/>
    <property type="molecule type" value="Genomic_DNA"/>
</dbReference>
<accession>A0AAE1LIW8</accession>